<evidence type="ECO:0000259" key="4">
    <source>
        <dbReference type="PROSITE" id="PS00497"/>
    </source>
</evidence>
<evidence type="ECO:0000313" key="7">
    <source>
        <dbReference type="Proteomes" id="UP000507470"/>
    </source>
</evidence>
<protein>
    <recommendedName>
        <fullName evidence="4 5">Tyrosinase copper-binding domain-containing protein</fullName>
    </recommendedName>
</protein>
<dbReference type="PROSITE" id="PS00498">
    <property type="entry name" value="TYROSINASE_2"/>
    <property type="match status" value="1"/>
</dbReference>
<feature type="transmembrane region" description="Helical" evidence="3">
    <location>
        <begin position="26"/>
        <end position="47"/>
    </location>
</feature>
<feature type="domain" description="Tyrosinase copper-binding" evidence="5">
    <location>
        <begin position="314"/>
        <end position="325"/>
    </location>
</feature>
<dbReference type="Proteomes" id="UP000507470">
    <property type="component" value="Unassembled WGS sequence"/>
</dbReference>
<evidence type="ECO:0000256" key="3">
    <source>
        <dbReference type="SAM" id="Phobius"/>
    </source>
</evidence>
<dbReference type="PRINTS" id="PR00092">
    <property type="entry name" value="TYROSINASE"/>
</dbReference>
<dbReference type="Pfam" id="PF00264">
    <property type="entry name" value="Tyrosinase"/>
    <property type="match status" value="1"/>
</dbReference>
<dbReference type="EMBL" id="CACVKT020006964">
    <property type="protein sequence ID" value="CAC5404492.1"/>
    <property type="molecule type" value="Genomic_DNA"/>
</dbReference>
<name>A0A6J8DAY9_MYTCO</name>
<dbReference type="PANTHER" id="PTHR11474">
    <property type="entry name" value="TYROSINASE FAMILY MEMBER"/>
    <property type="match status" value="1"/>
</dbReference>
<keyword evidence="7" id="KW-1185">Reference proteome</keyword>
<dbReference type="PANTHER" id="PTHR11474:SF126">
    <property type="entry name" value="TYROSINASE-LIKE PROTEIN TYR-1-RELATED"/>
    <property type="match status" value="1"/>
</dbReference>
<evidence type="ECO:0000313" key="6">
    <source>
        <dbReference type="EMBL" id="CAC5404492.1"/>
    </source>
</evidence>
<dbReference type="GO" id="GO:0046872">
    <property type="term" value="F:metal ion binding"/>
    <property type="evidence" value="ECO:0007669"/>
    <property type="project" value="UniProtKB-KW"/>
</dbReference>
<keyword evidence="3" id="KW-0472">Membrane</keyword>
<evidence type="ECO:0000256" key="2">
    <source>
        <dbReference type="ARBA" id="ARBA00023008"/>
    </source>
</evidence>
<dbReference type="InterPro" id="IPR002227">
    <property type="entry name" value="Tyrosinase_Cu-bd"/>
</dbReference>
<keyword evidence="3" id="KW-1133">Transmembrane helix</keyword>
<dbReference type="SUPFAM" id="SSF48056">
    <property type="entry name" value="Di-copper centre-containing domain"/>
    <property type="match status" value="1"/>
</dbReference>
<dbReference type="InterPro" id="IPR008922">
    <property type="entry name" value="Di-copper_centre_dom_sf"/>
</dbReference>
<dbReference type="InterPro" id="IPR050316">
    <property type="entry name" value="Tyrosinase/Hemocyanin"/>
</dbReference>
<proteinExistence type="predicted"/>
<keyword evidence="1" id="KW-0479">Metal-binding</keyword>
<evidence type="ECO:0000259" key="5">
    <source>
        <dbReference type="PROSITE" id="PS00498"/>
    </source>
</evidence>
<evidence type="ECO:0000256" key="1">
    <source>
        <dbReference type="ARBA" id="ARBA00022723"/>
    </source>
</evidence>
<dbReference type="PROSITE" id="PS00497">
    <property type="entry name" value="TYROSINASE_1"/>
    <property type="match status" value="1"/>
</dbReference>
<gene>
    <name evidence="6" type="ORF">MCOR_38273</name>
</gene>
<reference evidence="6 7" key="1">
    <citation type="submission" date="2020-06" db="EMBL/GenBank/DDBJ databases">
        <authorList>
            <person name="Li R."/>
            <person name="Bekaert M."/>
        </authorList>
    </citation>
    <scope>NUCLEOTIDE SEQUENCE [LARGE SCALE GENOMIC DNA]</scope>
    <source>
        <strain evidence="7">wild</strain>
    </source>
</reference>
<dbReference type="GO" id="GO:0016491">
    <property type="term" value="F:oxidoreductase activity"/>
    <property type="evidence" value="ECO:0007669"/>
    <property type="project" value="InterPro"/>
</dbReference>
<sequence length="730" mass="84106">MSTKSTPKYLYKTCICVDKYFKKMQFVFFVVSLYIGATSGLIEPIPLPSSLEECINYKVDLNKGSGVPLHVIQNLCLSKFISFETPHSWARNVTKEEQNYMRSLIRKVISESERSGRHRFKRNVLLPQRIRREIRAAPFKQWDDYAKAVRRLKFEEIGPSGRSRYDTIADIHMTAINSSHFGPNFLPWHRLYLITMETALGVPIPYWDSSIDYEMEHPTKSILFSQKYFGNGFGIVKTGPFAKFQTPSGPLIRNIGSDGSLFNKRDLNAIFTRSLLSKISEPTAEERVSLEGQHNSIHNWIDGQMNTQEFSPHDPIFWTHHSFVDYIWEGFRKVQQARGIDPVLDIPEPPENVTFQSGKDPSVGLFGFYNREGYSSKIAKMVSYEPHPECPKCCGSPDMYCDPRKHVCVSKIRNLMEYEGNRAEAQEIADKMIEASTGRQRTVFSEYMRDDRVRGDSLTLKKKAKLRNLRRQLMNGGVNEFPVIPPFFNRIPPLNTETIYHGLPKRFPPMNDPPIHIIPSPDFRIGGSNFQPKPTLDIIYGPIQFDSIVIYPNNEIPTPGHHYNNAGPKHKIHEVNYTPFSRYMTDMRTRGDSFSSRSHVLHFRKRRSLSKMTSTSARNQIWKPVLENSFFLDGKSDLDAWAFVPVKIIYNNIKESSFQNTLNFTGSNTDLQTILGDNKKTCGERVDSPLKIFVQSHGLNYYGKYKDYTEYQNRESALNYIAIKKPSKNR</sequence>
<keyword evidence="3" id="KW-0812">Transmembrane</keyword>
<dbReference type="OrthoDB" id="6069772at2759"/>
<dbReference type="Gene3D" id="1.10.1280.10">
    <property type="entry name" value="Di-copper center containing domain from catechol oxidase"/>
    <property type="match status" value="1"/>
</dbReference>
<organism evidence="6 7">
    <name type="scientific">Mytilus coruscus</name>
    <name type="common">Sea mussel</name>
    <dbReference type="NCBI Taxonomy" id="42192"/>
    <lineage>
        <taxon>Eukaryota</taxon>
        <taxon>Metazoa</taxon>
        <taxon>Spiralia</taxon>
        <taxon>Lophotrochozoa</taxon>
        <taxon>Mollusca</taxon>
        <taxon>Bivalvia</taxon>
        <taxon>Autobranchia</taxon>
        <taxon>Pteriomorphia</taxon>
        <taxon>Mytilida</taxon>
        <taxon>Mytiloidea</taxon>
        <taxon>Mytilidae</taxon>
        <taxon>Mytilinae</taxon>
        <taxon>Mytilus</taxon>
    </lineage>
</organism>
<dbReference type="AlphaFoldDB" id="A0A6J8DAY9"/>
<feature type="domain" description="Tyrosinase copper-binding" evidence="4">
    <location>
        <begin position="180"/>
        <end position="197"/>
    </location>
</feature>
<accession>A0A6J8DAY9</accession>
<keyword evidence="2" id="KW-0186">Copper</keyword>